<accession>A0A2A9NGF2</accession>
<dbReference type="AlphaFoldDB" id="A0A2A9NGF2"/>
<name>A0A2A9NGF2_9AGAR</name>
<protein>
    <submittedName>
        <fullName evidence="1">Uncharacterized protein</fullName>
    </submittedName>
</protein>
<keyword evidence="2" id="KW-1185">Reference proteome</keyword>
<gene>
    <name evidence="1" type="ORF">AMATHDRAFT_61912</name>
</gene>
<dbReference type="Proteomes" id="UP000242287">
    <property type="component" value="Unassembled WGS sequence"/>
</dbReference>
<sequence length="59" mass="6942">MRTDSNVYQRGNWGTHTFSCFSRTLRRVVARCSYRQRGGVRLHRIRFKTSASFAGKYPN</sequence>
<evidence type="ECO:0000313" key="2">
    <source>
        <dbReference type="Proteomes" id="UP000242287"/>
    </source>
</evidence>
<proteinExistence type="predicted"/>
<evidence type="ECO:0000313" key="1">
    <source>
        <dbReference type="EMBL" id="PFH50085.1"/>
    </source>
</evidence>
<organism evidence="1 2">
    <name type="scientific">Amanita thiersii Skay4041</name>
    <dbReference type="NCBI Taxonomy" id="703135"/>
    <lineage>
        <taxon>Eukaryota</taxon>
        <taxon>Fungi</taxon>
        <taxon>Dikarya</taxon>
        <taxon>Basidiomycota</taxon>
        <taxon>Agaricomycotina</taxon>
        <taxon>Agaricomycetes</taxon>
        <taxon>Agaricomycetidae</taxon>
        <taxon>Agaricales</taxon>
        <taxon>Pluteineae</taxon>
        <taxon>Amanitaceae</taxon>
        <taxon>Amanita</taxon>
    </lineage>
</organism>
<dbReference type="EMBL" id="KZ302012">
    <property type="protein sequence ID" value="PFH50085.1"/>
    <property type="molecule type" value="Genomic_DNA"/>
</dbReference>
<reference evidence="1 2" key="1">
    <citation type="submission" date="2014-02" db="EMBL/GenBank/DDBJ databases">
        <title>Transposable element dynamics among asymbiotic and ectomycorrhizal Amanita fungi.</title>
        <authorList>
            <consortium name="DOE Joint Genome Institute"/>
            <person name="Hess J."/>
            <person name="Skrede I."/>
            <person name="Wolfe B."/>
            <person name="LaButti K."/>
            <person name="Ohm R.A."/>
            <person name="Grigoriev I.V."/>
            <person name="Pringle A."/>
        </authorList>
    </citation>
    <scope>NUCLEOTIDE SEQUENCE [LARGE SCALE GENOMIC DNA]</scope>
    <source>
        <strain evidence="1 2">SKay4041</strain>
    </source>
</reference>